<evidence type="ECO:0000313" key="9">
    <source>
        <dbReference type="EMBL" id="PTU80858.1"/>
    </source>
</evidence>
<dbReference type="EMBL" id="QASO01000005">
    <property type="protein sequence ID" value="PTU80858.1"/>
    <property type="molecule type" value="Genomic_DNA"/>
</dbReference>
<proteinExistence type="inferred from homology"/>
<evidence type="ECO:0000256" key="4">
    <source>
        <dbReference type="ARBA" id="ARBA00022679"/>
    </source>
</evidence>
<dbReference type="GO" id="GO:0032259">
    <property type="term" value="P:methylation"/>
    <property type="evidence" value="ECO:0007669"/>
    <property type="project" value="UniProtKB-KW"/>
</dbReference>
<dbReference type="SUPFAM" id="SSF53335">
    <property type="entry name" value="S-adenosyl-L-methionine-dependent methyltransferases"/>
    <property type="match status" value="1"/>
</dbReference>
<evidence type="ECO:0000313" key="10">
    <source>
        <dbReference type="Proteomes" id="UP000244052"/>
    </source>
</evidence>
<dbReference type="GO" id="GO:0003677">
    <property type="term" value="F:DNA binding"/>
    <property type="evidence" value="ECO:0007669"/>
    <property type="project" value="InterPro"/>
</dbReference>
<sequence>MAKQPELKTVETIKHDDAKRKNIPSAEQQSFVQEPATPKQIRYPRNTDLDPQLVWRGKDEQDWSDLVVNAPPLYIQEKVHPKALIDELLRETREREHDAGQATADLFSDFNGIPKGADKTEFYQHDQNWTNRMILGDSLQVMASLAEREGLRGKVQCIYFDPPYGIKFNSNFQWSTTSRDVKDGKAQHITREPEQVKAFRDTWRDGIHSYLTYLRDRLTVARDLLTDSGSIFVQIGDENVHRVRAVMEEVFGDDNFISQITVRKTTSEGNTLLGATCDFVLWFGKNKEVTKARTLYVGRSESSESRYTSRYFDGTFFRLDNLTSSRSAGEGDVTKFEWFGAEHTPGKGTFKTKESGLVRLGKADRLVVTKNGKLNYRRSQNDFGYGAMGNLWADISGAVQSRSDPKIYVVQTSTSIIGRCLLLATDPGDLVLDPTCGSGTTATAAEQGGRRWITIDTSRVALALARARIMGARYPFYLLADSLEGQLKEAELTRTAPSSQPVHGNVRHGFVYDRVPHITLKSIANNAEIDVIWDKWQQILEPLREQLNALLKKSWQEWQIPRSVGKDWSDKAKQIHAEWWQARIARQSEIDASIAAKAEFEYLYDKPYENKKAVRVAGPFTVESLSPHRTLGVDENDELIDQLQISEPGADYAAKQSFPQLILTNLRTAGVQQAHKEDRISFTALTPWPGDLVCAEGRYLEGESEKRAAIFIGPEFGTVQRADLVAAAREAADAGFDVLIACAFNFEAHTTEFAKLGKLPVLKARMNADLHMAEDLKNTGKGNLFVIFGEPDIDLIPHDDGQMRVKVLGVDVFKPQTGEVISDGADGIACWFIDTDYNEESFFVRHAYFLGANDPYNSLKTTLKAEIDADAWASLNSDTSRPFPKPKSGRIAVKVINHLGDEVMKVFKVS</sequence>
<gene>
    <name evidence="9" type="ORF">DBO86_01105</name>
</gene>
<dbReference type="GO" id="GO:0008170">
    <property type="term" value="F:N-methyltransferase activity"/>
    <property type="evidence" value="ECO:0007669"/>
    <property type="project" value="InterPro"/>
</dbReference>
<dbReference type="EC" id="2.1.1.72" evidence="2"/>
<reference evidence="9 10" key="1">
    <citation type="submission" date="2018-04" db="EMBL/GenBank/DDBJ databases">
        <title>Pseudomonas sp. nov., isolated from mangrove soil.</title>
        <authorList>
            <person name="Chen C."/>
        </authorList>
    </citation>
    <scope>NUCLEOTIDE SEQUENCE [LARGE SCALE GENOMIC DNA]</scope>
    <source>
        <strain evidence="9 10">JCM 14246</strain>
    </source>
</reference>
<keyword evidence="4 9" id="KW-0808">Transferase</keyword>
<dbReference type="Pfam" id="PF01555">
    <property type="entry name" value="N6_N4_Mtase"/>
    <property type="match status" value="1"/>
</dbReference>
<feature type="compositionally biased region" description="Basic and acidic residues" evidence="7">
    <location>
        <begin position="1"/>
        <end position="20"/>
    </location>
</feature>
<dbReference type="InterPro" id="IPR029063">
    <property type="entry name" value="SAM-dependent_MTases_sf"/>
</dbReference>
<evidence type="ECO:0000256" key="5">
    <source>
        <dbReference type="ARBA" id="ARBA00022691"/>
    </source>
</evidence>
<comment type="similarity">
    <text evidence="1">Belongs to the N(4)/N(6)-methyltransferase family.</text>
</comment>
<evidence type="ECO:0000256" key="7">
    <source>
        <dbReference type="SAM" id="MobiDB-lite"/>
    </source>
</evidence>
<dbReference type="GO" id="GO:0009007">
    <property type="term" value="F:site-specific DNA-methyltransferase (adenine-specific) activity"/>
    <property type="evidence" value="ECO:0007669"/>
    <property type="project" value="UniProtKB-EC"/>
</dbReference>
<protein>
    <recommendedName>
        <fullName evidence="2">site-specific DNA-methyltransferase (adenine-specific)</fullName>
        <ecNumber evidence="2">2.1.1.72</ecNumber>
    </recommendedName>
</protein>
<comment type="caution">
    <text evidence="9">The sequence shown here is derived from an EMBL/GenBank/DDBJ whole genome shotgun (WGS) entry which is preliminary data.</text>
</comment>
<dbReference type="InterPro" id="IPR002295">
    <property type="entry name" value="N4/N6-MTase_EcoPI_Mod-like"/>
</dbReference>
<dbReference type="Proteomes" id="UP000244052">
    <property type="component" value="Unassembled WGS sequence"/>
</dbReference>
<name>A0A2T5PT00_ECTOL</name>
<dbReference type="RefSeq" id="WP_108232802.1">
    <property type="nucleotide sequence ID" value="NZ_QASO01000005.1"/>
</dbReference>
<evidence type="ECO:0000256" key="6">
    <source>
        <dbReference type="ARBA" id="ARBA00047942"/>
    </source>
</evidence>
<evidence type="ECO:0000256" key="1">
    <source>
        <dbReference type="ARBA" id="ARBA00006594"/>
    </source>
</evidence>
<dbReference type="InterPro" id="IPR002941">
    <property type="entry name" value="DNA_methylase_N4/N6"/>
</dbReference>
<keyword evidence="3 9" id="KW-0489">Methyltransferase</keyword>
<feature type="domain" description="DNA methylase N-4/N-6" evidence="8">
    <location>
        <begin position="155"/>
        <end position="463"/>
    </location>
</feature>
<evidence type="ECO:0000256" key="2">
    <source>
        <dbReference type="ARBA" id="ARBA00011900"/>
    </source>
</evidence>
<keyword evidence="10" id="KW-1185">Reference proteome</keyword>
<dbReference type="CDD" id="cd02440">
    <property type="entry name" value="AdoMet_MTases"/>
    <property type="match status" value="1"/>
</dbReference>
<evidence type="ECO:0000256" key="3">
    <source>
        <dbReference type="ARBA" id="ARBA00022603"/>
    </source>
</evidence>
<feature type="region of interest" description="Disordered" evidence="7">
    <location>
        <begin position="1"/>
        <end position="45"/>
    </location>
</feature>
<evidence type="ECO:0000259" key="8">
    <source>
        <dbReference type="Pfam" id="PF01555"/>
    </source>
</evidence>
<comment type="catalytic activity">
    <reaction evidence="6">
        <text>a 2'-deoxyadenosine in DNA + S-adenosyl-L-methionine = an N(6)-methyl-2'-deoxyadenosine in DNA + S-adenosyl-L-homocysteine + H(+)</text>
        <dbReference type="Rhea" id="RHEA:15197"/>
        <dbReference type="Rhea" id="RHEA-COMP:12418"/>
        <dbReference type="Rhea" id="RHEA-COMP:12419"/>
        <dbReference type="ChEBI" id="CHEBI:15378"/>
        <dbReference type="ChEBI" id="CHEBI:57856"/>
        <dbReference type="ChEBI" id="CHEBI:59789"/>
        <dbReference type="ChEBI" id="CHEBI:90615"/>
        <dbReference type="ChEBI" id="CHEBI:90616"/>
        <dbReference type="EC" id="2.1.1.72"/>
    </reaction>
</comment>
<dbReference type="AlphaFoldDB" id="A0A2T5PT00"/>
<accession>A0A2T5PT00</accession>
<keyword evidence="5" id="KW-0949">S-adenosyl-L-methionine</keyword>
<dbReference type="PRINTS" id="PR00506">
    <property type="entry name" value="D21N6MTFRASE"/>
</dbReference>
<organism evidence="9 10">
    <name type="scientific">Ectopseudomonas oleovorans</name>
    <name type="common">Pseudomonas oleovorans</name>
    <dbReference type="NCBI Taxonomy" id="301"/>
    <lineage>
        <taxon>Bacteria</taxon>
        <taxon>Pseudomonadati</taxon>
        <taxon>Pseudomonadota</taxon>
        <taxon>Gammaproteobacteria</taxon>
        <taxon>Pseudomonadales</taxon>
        <taxon>Pseudomonadaceae</taxon>
        <taxon>Ectopseudomonas</taxon>
    </lineage>
</organism>
<dbReference type="Gene3D" id="3.40.50.150">
    <property type="entry name" value="Vaccinia Virus protein VP39"/>
    <property type="match status" value="1"/>
</dbReference>